<evidence type="ECO:0000313" key="3">
    <source>
        <dbReference type="Proteomes" id="UP000834106"/>
    </source>
</evidence>
<dbReference type="Proteomes" id="UP000834106">
    <property type="component" value="Chromosome 19"/>
</dbReference>
<feature type="compositionally biased region" description="Low complexity" evidence="1">
    <location>
        <begin position="45"/>
        <end position="60"/>
    </location>
</feature>
<protein>
    <submittedName>
        <fullName evidence="2">Uncharacterized protein</fullName>
    </submittedName>
</protein>
<organism evidence="2 3">
    <name type="scientific">Fraxinus pennsylvanica</name>
    <dbReference type="NCBI Taxonomy" id="56036"/>
    <lineage>
        <taxon>Eukaryota</taxon>
        <taxon>Viridiplantae</taxon>
        <taxon>Streptophyta</taxon>
        <taxon>Embryophyta</taxon>
        <taxon>Tracheophyta</taxon>
        <taxon>Spermatophyta</taxon>
        <taxon>Magnoliopsida</taxon>
        <taxon>eudicotyledons</taxon>
        <taxon>Gunneridae</taxon>
        <taxon>Pentapetalae</taxon>
        <taxon>asterids</taxon>
        <taxon>lamiids</taxon>
        <taxon>Lamiales</taxon>
        <taxon>Oleaceae</taxon>
        <taxon>Oleeae</taxon>
        <taxon>Fraxinus</taxon>
    </lineage>
</organism>
<keyword evidence="3" id="KW-1185">Reference proteome</keyword>
<evidence type="ECO:0000313" key="2">
    <source>
        <dbReference type="EMBL" id="CAI9782697.1"/>
    </source>
</evidence>
<reference evidence="2" key="1">
    <citation type="submission" date="2023-05" db="EMBL/GenBank/DDBJ databases">
        <authorList>
            <person name="Huff M."/>
        </authorList>
    </citation>
    <scope>NUCLEOTIDE SEQUENCE</scope>
</reference>
<gene>
    <name evidence="2" type="ORF">FPE_LOCUS30127</name>
</gene>
<evidence type="ECO:0000256" key="1">
    <source>
        <dbReference type="SAM" id="MobiDB-lite"/>
    </source>
</evidence>
<dbReference type="EMBL" id="OU503054">
    <property type="protein sequence ID" value="CAI9782697.1"/>
    <property type="molecule type" value="Genomic_DNA"/>
</dbReference>
<feature type="region of interest" description="Disordered" evidence="1">
    <location>
        <begin position="1"/>
        <end position="81"/>
    </location>
</feature>
<dbReference type="AlphaFoldDB" id="A0AAD2E8F0"/>
<proteinExistence type="predicted"/>
<name>A0AAD2E8F0_9LAMI</name>
<sequence length="154" mass="16992">MNTNQAQYHLSPWRNNHQHHHTTKTATKFLHPVELYPKRKRPKASKSSLPQPSSLLAQTPSSPPTNNYQQPNRHCPKSPPISAAVTIDVALSDRALLGITTHCLNHEGSTALSSSEGVGSTVSHQNFVLNLPALPKFWPGFSSGEDEVRRESTE</sequence>
<accession>A0AAD2E8F0</accession>